<dbReference type="SUPFAM" id="SSF50729">
    <property type="entry name" value="PH domain-like"/>
    <property type="match status" value="1"/>
</dbReference>
<evidence type="ECO:0000313" key="1">
    <source>
        <dbReference type="EnsemblMetazoa" id="XP_044313477.1"/>
    </source>
</evidence>
<organism evidence="1 2">
    <name type="scientific">Drosophila rhopaloa</name>
    <name type="common">Fruit fly</name>
    <dbReference type="NCBI Taxonomy" id="1041015"/>
    <lineage>
        <taxon>Eukaryota</taxon>
        <taxon>Metazoa</taxon>
        <taxon>Ecdysozoa</taxon>
        <taxon>Arthropoda</taxon>
        <taxon>Hexapoda</taxon>
        <taxon>Insecta</taxon>
        <taxon>Pterygota</taxon>
        <taxon>Neoptera</taxon>
        <taxon>Endopterygota</taxon>
        <taxon>Diptera</taxon>
        <taxon>Brachycera</taxon>
        <taxon>Muscomorpha</taxon>
        <taxon>Ephydroidea</taxon>
        <taxon>Drosophilidae</taxon>
        <taxon>Drosophila</taxon>
        <taxon>Sophophora</taxon>
    </lineage>
</organism>
<keyword evidence="2" id="KW-1185">Reference proteome</keyword>
<dbReference type="InterPro" id="IPR011993">
    <property type="entry name" value="PH-like_dom_sf"/>
</dbReference>
<proteinExistence type="predicted"/>
<name>A0ABM5J3S6_DRORH</name>
<accession>A0ABM5J3S6</accession>
<protein>
    <submittedName>
        <fullName evidence="1">Uncharacterized protein</fullName>
    </submittedName>
</protein>
<reference evidence="2" key="1">
    <citation type="journal article" date="2021" name="Elife">
        <title>Highly contiguous assemblies of 101 drosophilid genomes.</title>
        <authorList>
            <person name="Kim B.Y."/>
            <person name="Wang J.R."/>
            <person name="Miller D.E."/>
            <person name="Barmina O."/>
            <person name="Delaney E."/>
            <person name="Thompson A."/>
            <person name="Comeault A.A."/>
            <person name="Peede D."/>
            <person name="D'Agostino E.R."/>
            <person name="Pelaez J."/>
            <person name="Aguilar J.M."/>
            <person name="Haji D."/>
            <person name="Matsunaga T."/>
            <person name="Armstrong E.E."/>
            <person name="Zych M."/>
            <person name="Ogawa Y."/>
            <person name="Stamenkovic-Radak M."/>
            <person name="Jelic M."/>
            <person name="Veselinovic M.S."/>
            <person name="Tanaskovic M."/>
            <person name="Eric P."/>
            <person name="Gao J.J."/>
            <person name="Katoh T.K."/>
            <person name="Toda M.J."/>
            <person name="Watabe H."/>
            <person name="Watada M."/>
            <person name="Davis J.S."/>
            <person name="Moyle L.C."/>
            <person name="Manoli G."/>
            <person name="Bertolini E."/>
            <person name="Kostal V."/>
            <person name="Hawley R.S."/>
            <person name="Takahashi A."/>
            <person name="Jones C.D."/>
            <person name="Price D.K."/>
            <person name="Whiteman N."/>
            <person name="Kopp A."/>
            <person name="Matute D.R."/>
            <person name="Petrov D.A."/>
        </authorList>
    </citation>
    <scope>NUCLEOTIDE SEQUENCE [LARGE SCALE GENOMIC DNA]</scope>
</reference>
<sequence>MLHNQVDGSNAVGQTEAIAVESLQSDVKIKCPGLNLQSSEGETTLPDLPTTDLIQQLESSRDESFEVDCSLPSLPLDTLLSPFNIIEQLRKQSEPFHCGFGELSFFGGPEPIESDNSKECHNTMPYFIPELEMACAGSEVEQIEGVTLAENEEPTAPEIKLPETELFKEPILAGINETNLHLFEEQNSTKLEEFKLPGIENINLPRIEESTLPGIEEINESKNQQPNSQEKQISPAELQPKSAGFLSPIALQIEELIAPLVEITKPDYKFGVISSLIGNKSTWSPSVRLSFGDRITRRTKQRSKEIIQQEASRSLKALILSVTMLKRLEESFNDNSYKNRLNRFERIKSSLNFSRVFRQNIFQLTSVAESSNKEIQDNSMACGEPMVRSPSIEPFPILYRLDASEGLSCNGLNVSKDSVFSEISESDESEVQNKLSLEEIRLTKTMADLADITKNGRTMFSQPVRLFCFNKLKEWKRQGKVPGSVASPYRSPSFSGEGQIEILEHRGMYYIILHDRVTGELIIYMRVDEKWRIDYMSNSSYSCRWTNINYASCRKGILERIACSFREPSHAAEFVARVRNSAIQSRFE</sequence>
<dbReference type="GeneID" id="108044933"/>
<dbReference type="Gene3D" id="2.30.29.30">
    <property type="entry name" value="Pleckstrin-homology domain (PH domain)/Phosphotyrosine-binding domain (PTB)"/>
    <property type="match status" value="1"/>
</dbReference>
<reference evidence="1" key="2">
    <citation type="submission" date="2025-05" db="UniProtKB">
        <authorList>
            <consortium name="EnsemblMetazoa"/>
        </authorList>
    </citation>
    <scope>IDENTIFICATION</scope>
</reference>
<dbReference type="Proteomes" id="UP001652680">
    <property type="component" value="Unassembled WGS sequence"/>
</dbReference>
<dbReference type="RefSeq" id="XP_044313477.1">
    <property type="nucleotide sequence ID" value="XM_044457542.1"/>
</dbReference>
<evidence type="ECO:0000313" key="2">
    <source>
        <dbReference type="Proteomes" id="UP001652680"/>
    </source>
</evidence>
<dbReference type="EnsemblMetazoa" id="XM_044457542.1">
    <property type="protein sequence ID" value="XP_044313477.1"/>
    <property type="gene ID" value="LOC108044933"/>
</dbReference>